<dbReference type="EMBL" id="JBCGBO010000004">
    <property type="protein sequence ID" value="KAK9209042.1"/>
    <property type="molecule type" value="Genomic_DNA"/>
</dbReference>
<evidence type="ECO:0000256" key="1">
    <source>
        <dbReference type="SAM" id="Phobius"/>
    </source>
</evidence>
<gene>
    <name evidence="2" type="ORF">WN944_001405</name>
</gene>
<keyword evidence="1" id="KW-0472">Membrane</keyword>
<keyword evidence="3" id="KW-1185">Reference proteome</keyword>
<proteinExistence type="predicted"/>
<evidence type="ECO:0000313" key="3">
    <source>
        <dbReference type="Proteomes" id="UP001428341"/>
    </source>
</evidence>
<feature type="transmembrane region" description="Helical" evidence="1">
    <location>
        <begin position="62"/>
        <end position="81"/>
    </location>
</feature>
<organism evidence="2 3">
    <name type="scientific">Citrus x changshan-huyou</name>
    <dbReference type="NCBI Taxonomy" id="2935761"/>
    <lineage>
        <taxon>Eukaryota</taxon>
        <taxon>Viridiplantae</taxon>
        <taxon>Streptophyta</taxon>
        <taxon>Embryophyta</taxon>
        <taxon>Tracheophyta</taxon>
        <taxon>Spermatophyta</taxon>
        <taxon>Magnoliopsida</taxon>
        <taxon>eudicotyledons</taxon>
        <taxon>Gunneridae</taxon>
        <taxon>Pentapetalae</taxon>
        <taxon>rosids</taxon>
        <taxon>malvids</taxon>
        <taxon>Sapindales</taxon>
        <taxon>Rutaceae</taxon>
        <taxon>Aurantioideae</taxon>
        <taxon>Citrus</taxon>
    </lineage>
</organism>
<comment type="caution">
    <text evidence="2">The sequence shown here is derived from an EMBL/GenBank/DDBJ whole genome shotgun (WGS) entry which is preliminary data.</text>
</comment>
<name>A0AAP0MJ98_9ROSI</name>
<sequence length="83" mass="9583">MPFLVIVYFRNAQESNLTFLLRNLGGRFKLNQWPKDVVCTIWLVGLAFFRLFPLLLEIGILVTPLLMISSLLLFKFQVVVLPS</sequence>
<reference evidence="2 3" key="1">
    <citation type="submission" date="2024-05" db="EMBL/GenBank/DDBJ databases">
        <title>Haplotype-resolved chromosome-level genome assembly of Huyou (Citrus changshanensis).</title>
        <authorList>
            <person name="Miao C."/>
            <person name="Chen W."/>
            <person name="Wu Y."/>
            <person name="Wang L."/>
            <person name="Zhao S."/>
            <person name="Grierson D."/>
            <person name="Xu C."/>
            <person name="Chen K."/>
        </authorList>
    </citation>
    <scope>NUCLEOTIDE SEQUENCE [LARGE SCALE GENOMIC DNA]</scope>
    <source>
        <strain evidence="2">01-14</strain>
        <tissue evidence="2">Leaf</tissue>
    </source>
</reference>
<dbReference type="AlphaFoldDB" id="A0AAP0MJ98"/>
<protein>
    <submittedName>
        <fullName evidence="2">Uncharacterized protein</fullName>
    </submittedName>
</protein>
<keyword evidence="1" id="KW-1133">Transmembrane helix</keyword>
<dbReference type="Proteomes" id="UP001428341">
    <property type="component" value="Unassembled WGS sequence"/>
</dbReference>
<accession>A0AAP0MJ98</accession>
<keyword evidence="1" id="KW-0812">Transmembrane</keyword>
<evidence type="ECO:0000313" key="2">
    <source>
        <dbReference type="EMBL" id="KAK9209042.1"/>
    </source>
</evidence>